<evidence type="ECO:0000259" key="1">
    <source>
        <dbReference type="Pfam" id="PF00497"/>
    </source>
</evidence>
<dbReference type="Gene3D" id="3.40.190.10">
    <property type="entry name" value="Periplasmic binding protein-like II"/>
    <property type="match status" value="2"/>
</dbReference>
<dbReference type="AlphaFoldDB" id="A0A8J3E4Y9"/>
<dbReference type="EMBL" id="BMJQ01000011">
    <property type="protein sequence ID" value="GGF31197.1"/>
    <property type="molecule type" value="Genomic_DNA"/>
</dbReference>
<protein>
    <submittedName>
        <fullName evidence="2">Amino acid ABC transporter substrate-binding protein</fullName>
    </submittedName>
</protein>
<evidence type="ECO:0000313" key="2">
    <source>
        <dbReference type="EMBL" id="GGF31197.1"/>
    </source>
</evidence>
<dbReference type="PANTHER" id="PTHR38834">
    <property type="entry name" value="PERIPLASMIC SUBSTRATE BINDING PROTEIN FAMILY 3"/>
    <property type="match status" value="1"/>
</dbReference>
<keyword evidence="3" id="KW-1185">Reference proteome</keyword>
<organism evidence="2 3">
    <name type="scientific">Aliidongia dinghuensis</name>
    <dbReference type="NCBI Taxonomy" id="1867774"/>
    <lineage>
        <taxon>Bacteria</taxon>
        <taxon>Pseudomonadati</taxon>
        <taxon>Pseudomonadota</taxon>
        <taxon>Alphaproteobacteria</taxon>
        <taxon>Rhodospirillales</taxon>
        <taxon>Dongiaceae</taxon>
        <taxon>Aliidongia</taxon>
    </lineage>
</organism>
<name>A0A8J3E4Y9_9PROT</name>
<gene>
    <name evidence="2" type="ORF">GCM10011611_41660</name>
</gene>
<dbReference type="InterPro" id="IPR001638">
    <property type="entry name" value="Solute-binding_3/MltF_N"/>
</dbReference>
<feature type="domain" description="Solute-binding protein family 3/N-terminal" evidence="1">
    <location>
        <begin position="50"/>
        <end position="264"/>
    </location>
</feature>
<comment type="caution">
    <text evidence="2">The sequence shown here is derived from an EMBL/GenBank/DDBJ whole genome shotgun (WGS) entry which is preliminary data.</text>
</comment>
<dbReference type="SUPFAM" id="SSF53850">
    <property type="entry name" value="Periplasmic binding protein-like II"/>
    <property type="match status" value="1"/>
</dbReference>
<proteinExistence type="predicted"/>
<reference evidence="2" key="2">
    <citation type="submission" date="2020-09" db="EMBL/GenBank/DDBJ databases">
        <authorList>
            <person name="Sun Q."/>
            <person name="Zhou Y."/>
        </authorList>
    </citation>
    <scope>NUCLEOTIDE SEQUENCE</scope>
    <source>
        <strain evidence="2">CGMCC 1.15725</strain>
    </source>
</reference>
<reference evidence="2" key="1">
    <citation type="journal article" date="2014" name="Int. J. Syst. Evol. Microbiol.">
        <title>Complete genome sequence of Corynebacterium casei LMG S-19264T (=DSM 44701T), isolated from a smear-ripened cheese.</title>
        <authorList>
            <consortium name="US DOE Joint Genome Institute (JGI-PGF)"/>
            <person name="Walter F."/>
            <person name="Albersmeier A."/>
            <person name="Kalinowski J."/>
            <person name="Ruckert C."/>
        </authorList>
    </citation>
    <scope>NUCLEOTIDE SEQUENCE</scope>
    <source>
        <strain evidence="2">CGMCC 1.15725</strain>
    </source>
</reference>
<accession>A0A8J3E4Y9</accession>
<dbReference type="Pfam" id="PF00497">
    <property type="entry name" value="SBP_bac_3"/>
    <property type="match status" value="1"/>
</dbReference>
<dbReference type="Proteomes" id="UP000646365">
    <property type="component" value="Unassembled WGS sequence"/>
</dbReference>
<evidence type="ECO:0000313" key="3">
    <source>
        <dbReference type="Proteomes" id="UP000646365"/>
    </source>
</evidence>
<sequence>MAPLGETTGMRRHVWRLAILGLWLGLAGAPGGLSAVAAASGTAPALRFYTEEYPPITFSDNGRPAGLGTDVVTEILRRSGLEASIEVVPWARGYSYATTQALVGLFVTTRTAEREPLFKWVGPISATRGSLYVLNTAEIRPKDLQDARKLDGIAVPREWYLQQMLQGEGFANLQLTSNPVASLKLLMSGHVQAVALDDVTLEMSSRAAEVPSSGFRPVLEIAEASQFLALSRDTPDEVVERCQHALDGMKADGTFARIYHRWLPAAAPPGSLVADGTATD</sequence>
<dbReference type="PANTHER" id="PTHR38834:SF3">
    <property type="entry name" value="SOLUTE-BINDING PROTEIN FAMILY 3_N-TERMINAL DOMAIN-CONTAINING PROTEIN"/>
    <property type="match status" value="1"/>
</dbReference>